<gene>
    <name evidence="1" type="ORF">EV696_10470</name>
</gene>
<dbReference type="OrthoDB" id="6402077at2"/>
<sequence>MADLWDFIQHFQIDRARENAIDAKYTALSASSQIEQLEQRVEALALTCQAMWELLSRQQDFSNQLLMEKMEEIDLRDGVRDGKSTATSQHCQQCRHKLSDRHPYCFYCGAALPKGQAFQRKAR</sequence>
<accession>A0A4R6USX7</accession>
<keyword evidence="2" id="KW-1185">Reference proteome</keyword>
<dbReference type="EMBL" id="SNYM01000004">
    <property type="protein sequence ID" value="TDQ49366.1"/>
    <property type="molecule type" value="Genomic_DNA"/>
</dbReference>
<proteinExistence type="predicted"/>
<comment type="caution">
    <text evidence="1">The sequence shown here is derived from an EMBL/GenBank/DDBJ whole genome shotgun (WGS) entry which is preliminary data.</text>
</comment>
<reference evidence="1 2" key="1">
    <citation type="submission" date="2019-03" db="EMBL/GenBank/DDBJ databases">
        <title>Genomic Encyclopedia of Type Strains, Phase IV (KMG-IV): sequencing the most valuable type-strain genomes for metagenomic binning, comparative biology and taxonomic classification.</title>
        <authorList>
            <person name="Goeker M."/>
        </authorList>
    </citation>
    <scope>NUCLEOTIDE SEQUENCE [LARGE SCALE GENOMIC DNA]</scope>
    <source>
        <strain evidence="1 2">DSM 103792</strain>
    </source>
</reference>
<protein>
    <submittedName>
        <fullName evidence="1">Uncharacterized protein</fullName>
    </submittedName>
</protein>
<dbReference type="AlphaFoldDB" id="A0A4R6USX7"/>
<evidence type="ECO:0000313" key="1">
    <source>
        <dbReference type="EMBL" id="TDQ49366.1"/>
    </source>
</evidence>
<dbReference type="RefSeq" id="WP_133588887.1">
    <property type="nucleotide sequence ID" value="NZ_CP037953.1"/>
</dbReference>
<dbReference type="Proteomes" id="UP000295375">
    <property type="component" value="Unassembled WGS sequence"/>
</dbReference>
<organism evidence="1 2">
    <name type="scientific">Permianibacter aggregans</name>
    <dbReference type="NCBI Taxonomy" id="1510150"/>
    <lineage>
        <taxon>Bacteria</taxon>
        <taxon>Pseudomonadati</taxon>
        <taxon>Pseudomonadota</taxon>
        <taxon>Gammaproteobacteria</taxon>
        <taxon>Pseudomonadales</taxon>
        <taxon>Pseudomonadaceae</taxon>
        <taxon>Permianibacter</taxon>
    </lineage>
</organism>
<name>A0A4R6USX7_9GAMM</name>
<evidence type="ECO:0000313" key="2">
    <source>
        <dbReference type="Proteomes" id="UP000295375"/>
    </source>
</evidence>